<proteinExistence type="predicted"/>
<dbReference type="Proteomes" id="UP001500630">
    <property type="component" value="Unassembled WGS sequence"/>
</dbReference>
<evidence type="ECO:0000313" key="2">
    <source>
        <dbReference type="Proteomes" id="UP001500630"/>
    </source>
</evidence>
<dbReference type="EMBL" id="BAABDQ010000036">
    <property type="protein sequence ID" value="GAA3601010.1"/>
    <property type="molecule type" value="Genomic_DNA"/>
</dbReference>
<protein>
    <recommendedName>
        <fullName evidence="3">Lipoprotein</fullName>
    </recommendedName>
</protein>
<reference evidence="2" key="1">
    <citation type="journal article" date="2019" name="Int. J. Syst. Evol. Microbiol.">
        <title>The Global Catalogue of Microorganisms (GCM) 10K type strain sequencing project: providing services to taxonomists for standard genome sequencing and annotation.</title>
        <authorList>
            <consortium name="The Broad Institute Genomics Platform"/>
            <consortium name="The Broad Institute Genome Sequencing Center for Infectious Disease"/>
            <person name="Wu L."/>
            <person name="Ma J."/>
        </authorList>
    </citation>
    <scope>NUCLEOTIDE SEQUENCE [LARGE SCALE GENOMIC DNA]</scope>
    <source>
        <strain evidence="2">JCM 17326</strain>
    </source>
</reference>
<evidence type="ECO:0000313" key="1">
    <source>
        <dbReference type="EMBL" id="GAA3601010.1"/>
    </source>
</evidence>
<accession>A0ABP6ZAQ6</accession>
<evidence type="ECO:0008006" key="3">
    <source>
        <dbReference type="Google" id="ProtNLM"/>
    </source>
</evidence>
<organism evidence="1 2">
    <name type="scientific">Nonomuraea rosea</name>
    <dbReference type="NCBI Taxonomy" id="638574"/>
    <lineage>
        <taxon>Bacteria</taxon>
        <taxon>Bacillati</taxon>
        <taxon>Actinomycetota</taxon>
        <taxon>Actinomycetes</taxon>
        <taxon>Streptosporangiales</taxon>
        <taxon>Streptosporangiaceae</taxon>
        <taxon>Nonomuraea</taxon>
    </lineage>
</organism>
<sequence length="215" mass="22796">MRFTRESRGPLVIARPIGLLIFLALCTSGCAGTPPGPATESVEDKGRAALGTRTGKGPLKSAPPTGYALRRDKGATLTDGWVVLYNFGDSPVTITRVRSEFEGQGLRQVGALAAGYGRKLAAEQTLDGFPPRKSSLGPLTSAEGYVLPAEEGRPRKKGHELLIGIQVTQATGRTARSQVEITYSYKGHTYKDQWVNTIAVCSPAVGPSCPQEDGP</sequence>
<comment type="caution">
    <text evidence="1">The sequence shown here is derived from an EMBL/GenBank/DDBJ whole genome shotgun (WGS) entry which is preliminary data.</text>
</comment>
<keyword evidence="2" id="KW-1185">Reference proteome</keyword>
<gene>
    <name evidence="1" type="ORF">GCM10022419_101470</name>
</gene>
<name>A0ABP6ZAQ6_9ACTN</name>